<dbReference type="Proteomes" id="UP000189443">
    <property type="component" value="Chromosome"/>
</dbReference>
<evidence type="ECO:0000256" key="6">
    <source>
        <dbReference type="RuleBase" id="RU362030"/>
    </source>
</evidence>
<dbReference type="KEGG" id="spac:B1H29_31215"/>
<evidence type="ECO:0000256" key="3">
    <source>
        <dbReference type="ARBA" id="ARBA00022603"/>
    </source>
</evidence>
<evidence type="ECO:0000313" key="8">
    <source>
        <dbReference type="Proteomes" id="UP000189443"/>
    </source>
</evidence>
<comment type="function">
    <text evidence="1 6">Exhibits S-adenosyl-L-methionine-dependent methyltransferase activity.</text>
</comment>
<evidence type="ECO:0000256" key="1">
    <source>
        <dbReference type="ARBA" id="ARBA00003907"/>
    </source>
</evidence>
<dbReference type="EC" id="2.1.1.-" evidence="6"/>
<evidence type="ECO:0000256" key="2">
    <source>
        <dbReference type="ARBA" id="ARBA00008138"/>
    </source>
</evidence>
<dbReference type="PANTHER" id="PTHR43619">
    <property type="entry name" value="S-ADENOSYL-L-METHIONINE-DEPENDENT METHYLTRANSFERASE YKTD-RELATED"/>
    <property type="match status" value="1"/>
</dbReference>
<evidence type="ECO:0000256" key="4">
    <source>
        <dbReference type="ARBA" id="ARBA00022679"/>
    </source>
</evidence>
<evidence type="ECO:0000313" key="7">
    <source>
        <dbReference type="EMBL" id="AQS70767.1"/>
    </source>
</evidence>
<keyword evidence="4 7" id="KW-0808">Transferase</keyword>
<dbReference type="SUPFAM" id="SSF53335">
    <property type="entry name" value="S-adenosyl-L-methionine-dependent methyltransferases"/>
    <property type="match status" value="1"/>
</dbReference>
<dbReference type="RefSeq" id="WP_055420764.1">
    <property type="nucleotide sequence ID" value="NZ_CP019724.1"/>
</dbReference>
<keyword evidence="8" id="KW-1185">Reference proteome</keyword>
<dbReference type="InterPro" id="IPR029063">
    <property type="entry name" value="SAM-dependent_MTases_sf"/>
</dbReference>
<keyword evidence="5 6" id="KW-0949">S-adenosyl-L-methionine</keyword>
<dbReference type="InterPro" id="IPR007213">
    <property type="entry name" value="Ppm1/Ppm2/Tcmp"/>
</dbReference>
<sequence length="294" mass="31160">MPGTARPQSPSASAAGPPDGISRAALWTAAAHAAEYLRPAPHVRDPWAAGFLHAAGFEGGPPGDGPMQRLLPDWQVVRSRFFDDHLLAAARSGCRQVVLLGAGLDTRAFRLDWPTGVHTFEVEDPAVLAFKEHVLGRGRPSCGRRTVVGADTTDTAAWGAALVAAGFDTGRPTAWLCEAPLYFLQPAEVESLVAAMTGLSAPGSTFGAECVNSATMSSPFVAPFMEALSTIGLSWNWRLAEPERWWAEHGWDAGVADLFTLPYVIERLSPYLPLVGAAAANCVFLTTGTLHTAS</sequence>
<dbReference type="GO" id="GO:0008168">
    <property type="term" value="F:methyltransferase activity"/>
    <property type="evidence" value="ECO:0007669"/>
    <property type="project" value="UniProtKB-UniRule"/>
</dbReference>
<organism evidence="7 8">
    <name type="scientific">Streptomyces pactum</name>
    <dbReference type="NCBI Taxonomy" id="68249"/>
    <lineage>
        <taxon>Bacteria</taxon>
        <taxon>Bacillati</taxon>
        <taxon>Actinomycetota</taxon>
        <taxon>Actinomycetes</taxon>
        <taxon>Kitasatosporales</taxon>
        <taxon>Streptomycetaceae</taxon>
        <taxon>Streptomyces</taxon>
    </lineage>
</organism>
<dbReference type="PANTHER" id="PTHR43619:SF2">
    <property type="entry name" value="S-ADENOSYL-L-METHIONINE-DEPENDENT METHYLTRANSFERASES SUPERFAMILY PROTEIN"/>
    <property type="match status" value="1"/>
</dbReference>
<dbReference type="OrthoDB" id="9806164at2"/>
<dbReference type="GO" id="GO:0032259">
    <property type="term" value="P:methylation"/>
    <property type="evidence" value="ECO:0007669"/>
    <property type="project" value="UniProtKB-KW"/>
</dbReference>
<comment type="similarity">
    <text evidence="2 6">Belongs to the UPF0677 family.</text>
</comment>
<protein>
    <recommendedName>
        <fullName evidence="6">S-adenosyl-L-methionine-dependent methyltransferase</fullName>
        <ecNumber evidence="6">2.1.1.-</ecNumber>
    </recommendedName>
</protein>
<dbReference type="NCBIfam" id="TIGR00027">
    <property type="entry name" value="mthyl_TIGR00027"/>
    <property type="match status" value="1"/>
</dbReference>
<dbReference type="InterPro" id="IPR011610">
    <property type="entry name" value="SAM_mthyl_Trfase_ML2640-like"/>
</dbReference>
<dbReference type="Gene3D" id="3.40.50.150">
    <property type="entry name" value="Vaccinia Virus protein VP39"/>
    <property type="match status" value="1"/>
</dbReference>
<gene>
    <name evidence="7" type="ORF">B1H29_31215</name>
</gene>
<dbReference type="Pfam" id="PF04072">
    <property type="entry name" value="LCM"/>
    <property type="match status" value="1"/>
</dbReference>
<dbReference type="EMBL" id="CP019724">
    <property type="protein sequence ID" value="AQS70767.1"/>
    <property type="molecule type" value="Genomic_DNA"/>
</dbReference>
<evidence type="ECO:0000256" key="5">
    <source>
        <dbReference type="ARBA" id="ARBA00022691"/>
    </source>
</evidence>
<name>A0A1S6JG85_9ACTN</name>
<keyword evidence="3 6" id="KW-0489">Methyltransferase</keyword>
<dbReference type="AlphaFoldDB" id="A0A1S6JG85"/>
<accession>A0A1S6JG85</accession>
<proteinExistence type="inferred from homology"/>
<reference evidence="7 8" key="1">
    <citation type="submission" date="2017-02" db="EMBL/GenBank/DDBJ databases">
        <title>Streptomyces pactum ACT12 Genome sequencing and assembly.</title>
        <authorList>
            <person name="Xue Q."/>
            <person name="Yan X."/>
            <person name="Jia L."/>
            <person name="Yan H."/>
        </authorList>
    </citation>
    <scope>NUCLEOTIDE SEQUENCE [LARGE SCALE GENOMIC DNA]</scope>
    <source>
        <strain evidence="7 8">ACT12</strain>
    </source>
</reference>